<dbReference type="Proteomes" id="UP001652621">
    <property type="component" value="Unplaced"/>
</dbReference>
<organism evidence="1 2">
    <name type="scientific">Musca domestica</name>
    <name type="common">House fly</name>
    <dbReference type="NCBI Taxonomy" id="7370"/>
    <lineage>
        <taxon>Eukaryota</taxon>
        <taxon>Metazoa</taxon>
        <taxon>Ecdysozoa</taxon>
        <taxon>Arthropoda</taxon>
        <taxon>Hexapoda</taxon>
        <taxon>Insecta</taxon>
        <taxon>Pterygota</taxon>
        <taxon>Neoptera</taxon>
        <taxon>Endopterygota</taxon>
        <taxon>Diptera</taxon>
        <taxon>Brachycera</taxon>
        <taxon>Muscomorpha</taxon>
        <taxon>Muscoidea</taxon>
        <taxon>Muscidae</taxon>
        <taxon>Musca</taxon>
    </lineage>
</organism>
<evidence type="ECO:0000313" key="1">
    <source>
        <dbReference type="Proteomes" id="UP001652621"/>
    </source>
</evidence>
<protein>
    <submittedName>
        <fullName evidence="2">Uncharacterized protein LOC131802012</fullName>
    </submittedName>
</protein>
<reference evidence="2" key="1">
    <citation type="submission" date="2025-08" db="UniProtKB">
        <authorList>
            <consortium name="RefSeq"/>
        </authorList>
    </citation>
    <scope>IDENTIFICATION</scope>
    <source>
        <strain evidence="2">Aabys</strain>
        <tissue evidence="2">Whole body</tissue>
    </source>
</reference>
<keyword evidence="1" id="KW-1185">Reference proteome</keyword>
<dbReference type="PANTHER" id="PTHR47027">
    <property type="entry name" value="REVERSE TRANSCRIPTASE DOMAIN-CONTAINING PROTEIN"/>
    <property type="match status" value="1"/>
</dbReference>
<evidence type="ECO:0000313" key="2">
    <source>
        <dbReference type="RefSeq" id="XP_058977311.1"/>
    </source>
</evidence>
<dbReference type="PANTHER" id="PTHR47027:SF20">
    <property type="entry name" value="REVERSE TRANSCRIPTASE-LIKE PROTEIN WITH RNA-DIRECTED DNA POLYMERASE DOMAIN"/>
    <property type="match status" value="1"/>
</dbReference>
<proteinExistence type="predicted"/>
<name>A0ABM3UUW4_MUSDO</name>
<sequence>MISNLESYCEKWNLKVNMSKSEILIFRKGGRLGRNEKWKFNGNEIKNVNEYKYLGVTFTPKLSFSKHIEKRTSQSKMAINSTWIDFLGKKDVNMKMKWKVYEAVCRSVQTYAAQVWGYSYFDEVDKLQRYFLKKILKVPSFTPNYALMLETNVENCHLYTLKLNLKYIHQVLYRYQEHRLPTILTNILLEKEGFWVANIKSMAHRLNVQWPNTANEDEWTLFSKCIIGKEKTYLLQENLRLKQQSQDRIYKHLDYRMGEMYFTDSFTSDQISWIFKARCGLINLNATRFNTENAERKCTLCNLIRDETLQHFIGECPILAEFRTSFFQSAILSEEDVINILDGREAHYWRQLVIYLKICLNYREFLIFEYNSV</sequence>
<dbReference type="GeneID" id="131802012"/>
<dbReference type="RefSeq" id="XP_058977311.1">
    <property type="nucleotide sequence ID" value="XM_059121328.1"/>
</dbReference>
<gene>
    <name evidence="2" type="primary">LOC131802012</name>
</gene>
<accession>A0ABM3UUW4</accession>